<dbReference type="AlphaFoldDB" id="A0A934SV03"/>
<keyword evidence="1" id="KW-1133">Transmembrane helix</keyword>
<name>A0A934SV03_9BURK</name>
<protein>
    <submittedName>
        <fullName evidence="2">Uncharacterized protein</fullName>
    </submittedName>
</protein>
<comment type="caution">
    <text evidence="2">The sequence shown here is derived from an EMBL/GenBank/DDBJ whole genome shotgun (WGS) entry which is preliminary data.</text>
</comment>
<keyword evidence="1" id="KW-0812">Transmembrane</keyword>
<keyword evidence="1" id="KW-0472">Membrane</keyword>
<accession>A0A934SV03</accession>
<sequence>MLSFISRAEARFWPYYFIVLLAMVFVGMGLSVRDAERERAAHAAVALPADAPCTVASSDGTFVVTGQGVDTDGRAVQATGHCRIVSAAPAQNPQR</sequence>
<organism evidence="2 3">
    <name type="scientific">Noviherbaspirillum pedocola</name>
    <dbReference type="NCBI Taxonomy" id="2801341"/>
    <lineage>
        <taxon>Bacteria</taxon>
        <taxon>Pseudomonadati</taxon>
        <taxon>Pseudomonadota</taxon>
        <taxon>Betaproteobacteria</taxon>
        <taxon>Burkholderiales</taxon>
        <taxon>Oxalobacteraceae</taxon>
        <taxon>Noviherbaspirillum</taxon>
    </lineage>
</organism>
<evidence type="ECO:0000256" key="1">
    <source>
        <dbReference type="SAM" id="Phobius"/>
    </source>
</evidence>
<evidence type="ECO:0000313" key="2">
    <source>
        <dbReference type="EMBL" id="MBK4735935.1"/>
    </source>
</evidence>
<dbReference type="RefSeq" id="WP_200592854.1">
    <property type="nucleotide sequence ID" value="NZ_JAEPBG010000006.1"/>
</dbReference>
<keyword evidence="3" id="KW-1185">Reference proteome</keyword>
<reference evidence="2" key="1">
    <citation type="submission" date="2021-01" db="EMBL/GenBank/DDBJ databases">
        <title>Genome sequence of strain Noviherbaspirillum sp. DKR-6.</title>
        <authorList>
            <person name="Chaudhary D.K."/>
        </authorList>
    </citation>
    <scope>NUCLEOTIDE SEQUENCE</scope>
    <source>
        <strain evidence="2">DKR-6</strain>
    </source>
</reference>
<proteinExistence type="predicted"/>
<feature type="transmembrane region" description="Helical" evidence="1">
    <location>
        <begin position="12"/>
        <end position="32"/>
    </location>
</feature>
<dbReference type="Proteomes" id="UP000622890">
    <property type="component" value="Unassembled WGS sequence"/>
</dbReference>
<evidence type="ECO:0000313" key="3">
    <source>
        <dbReference type="Proteomes" id="UP000622890"/>
    </source>
</evidence>
<dbReference type="EMBL" id="JAEPBG010000006">
    <property type="protein sequence ID" value="MBK4735935.1"/>
    <property type="molecule type" value="Genomic_DNA"/>
</dbReference>
<gene>
    <name evidence="2" type="ORF">JJB74_15045</name>
</gene>